<feature type="transmembrane region" description="Helical" evidence="7">
    <location>
        <begin position="214"/>
        <end position="235"/>
    </location>
</feature>
<dbReference type="Pfam" id="PF01036">
    <property type="entry name" value="Bac_rhodopsin"/>
    <property type="match status" value="1"/>
</dbReference>
<keyword evidence="10" id="KW-1185">Reference proteome</keyword>
<gene>
    <name evidence="8" type="ORF">CCMP2556_LOCUS12809</name>
    <name evidence="9" type="ORF">CCMP2556_LOCUS12919</name>
</gene>
<protein>
    <recommendedName>
        <fullName evidence="11">Transmembrane protein</fullName>
    </recommendedName>
</protein>
<feature type="transmembrane region" description="Helical" evidence="7">
    <location>
        <begin position="58"/>
        <end position="75"/>
    </location>
</feature>
<keyword evidence="3 7" id="KW-0812">Transmembrane</keyword>
<evidence type="ECO:0000256" key="1">
    <source>
        <dbReference type="ARBA" id="ARBA00004141"/>
    </source>
</evidence>
<evidence type="ECO:0000256" key="4">
    <source>
        <dbReference type="ARBA" id="ARBA00022989"/>
    </source>
</evidence>
<accession>A0ABP0JS20</accession>
<proteinExistence type="inferred from homology"/>
<name>A0ABP0JS20_9DINO</name>
<evidence type="ECO:0000256" key="7">
    <source>
        <dbReference type="SAM" id="Phobius"/>
    </source>
</evidence>
<feature type="transmembrane region" description="Helical" evidence="7">
    <location>
        <begin position="275"/>
        <end position="297"/>
    </location>
</feature>
<feature type="transmembrane region" description="Helical" evidence="7">
    <location>
        <begin position="241"/>
        <end position="263"/>
    </location>
</feature>
<dbReference type="EMBL" id="CAXAMN010006446">
    <property type="protein sequence ID" value="CAK9017574.1"/>
    <property type="molecule type" value="Genomic_DNA"/>
</dbReference>
<evidence type="ECO:0000256" key="6">
    <source>
        <dbReference type="SAM" id="MobiDB-lite"/>
    </source>
</evidence>
<evidence type="ECO:0000313" key="8">
    <source>
        <dbReference type="EMBL" id="CAK9017262.1"/>
    </source>
</evidence>
<comment type="subcellular location">
    <subcellularLocation>
        <location evidence="1">Membrane</location>
        <topology evidence="1">Multi-pass membrane protein</topology>
    </subcellularLocation>
</comment>
<dbReference type="SUPFAM" id="SSF81321">
    <property type="entry name" value="Family A G protein-coupled receptor-like"/>
    <property type="match status" value="1"/>
</dbReference>
<evidence type="ECO:0000313" key="9">
    <source>
        <dbReference type="EMBL" id="CAK9017574.1"/>
    </source>
</evidence>
<feature type="transmembrane region" description="Helical" evidence="7">
    <location>
        <begin position="99"/>
        <end position="121"/>
    </location>
</feature>
<evidence type="ECO:0000313" key="10">
    <source>
        <dbReference type="Proteomes" id="UP001642484"/>
    </source>
</evidence>
<feature type="transmembrane region" description="Helical" evidence="7">
    <location>
        <begin position="182"/>
        <end position="202"/>
    </location>
</feature>
<organism evidence="8 10">
    <name type="scientific">Durusdinium trenchii</name>
    <dbReference type="NCBI Taxonomy" id="1381693"/>
    <lineage>
        <taxon>Eukaryota</taxon>
        <taxon>Sar</taxon>
        <taxon>Alveolata</taxon>
        <taxon>Dinophyceae</taxon>
        <taxon>Suessiales</taxon>
        <taxon>Symbiodiniaceae</taxon>
        <taxon>Durusdinium</taxon>
    </lineage>
</organism>
<feature type="transmembrane region" description="Helical" evidence="7">
    <location>
        <begin position="142"/>
        <end position="162"/>
    </location>
</feature>
<dbReference type="InterPro" id="IPR001425">
    <property type="entry name" value="Arc/bac/fun_rhodopsins"/>
</dbReference>
<sequence>MTSLSPDVTLDLGDGVRQTARSPQQVPETRPSAPGQEFRARRHDVLMGILVKLLEMKLTWVLITLLTVSICYAIAQPMPCNEDTLCRQNHEQIQDLRSYSGYIAAALASVLLHELASVVLTHNSAKKAIHLIPNIKESLIPSVLLCVTFFVLILENLVFLIGEAPWFAHSSNLGHPDLDHQPVYSVFYAEWLINVPILLILAGSCCLQRPPREVAEPLVVTNVYIVFAWVAHFISNAPLRYVMVVVSFLMYFRASWTMCQWVFRWRKQQEDGHICGRPLLSFALIIVFGIYGAVYLARLHGAVSCRNERIFFTTMDFTTKLFASIALAGIRSSEFQEVLLTMLANTQTSFKRALNYDDRHPMIGSDSEEM</sequence>
<keyword evidence="5 7" id="KW-0472">Membrane</keyword>
<evidence type="ECO:0008006" key="11">
    <source>
        <dbReference type="Google" id="ProtNLM"/>
    </source>
</evidence>
<evidence type="ECO:0000256" key="3">
    <source>
        <dbReference type="ARBA" id="ARBA00022692"/>
    </source>
</evidence>
<comment type="similarity">
    <text evidence="2">Belongs to the archaeal/bacterial/fungal opsin family.</text>
</comment>
<evidence type="ECO:0000256" key="2">
    <source>
        <dbReference type="ARBA" id="ARBA00008130"/>
    </source>
</evidence>
<reference evidence="8 10" key="1">
    <citation type="submission" date="2024-02" db="EMBL/GenBank/DDBJ databases">
        <authorList>
            <person name="Chen Y."/>
            <person name="Shah S."/>
            <person name="Dougan E. K."/>
            <person name="Thang M."/>
            <person name="Chan C."/>
        </authorList>
    </citation>
    <scope>NUCLEOTIDE SEQUENCE [LARGE SCALE GENOMIC DNA]</scope>
</reference>
<dbReference type="EMBL" id="CAXAMN010006335">
    <property type="protein sequence ID" value="CAK9017262.1"/>
    <property type="molecule type" value="Genomic_DNA"/>
</dbReference>
<dbReference type="Proteomes" id="UP001642484">
    <property type="component" value="Unassembled WGS sequence"/>
</dbReference>
<keyword evidence="4 7" id="KW-1133">Transmembrane helix</keyword>
<comment type="caution">
    <text evidence="8">The sequence shown here is derived from an EMBL/GenBank/DDBJ whole genome shotgun (WGS) entry which is preliminary data.</text>
</comment>
<feature type="region of interest" description="Disordered" evidence="6">
    <location>
        <begin position="1"/>
        <end position="37"/>
    </location>
</feature>
<evidence type="ECO:0000256" key="5">
    <source>
        <dbReference type="ARBA" id="ARBA00023136"/>
    </source>
</evidence>
<dbReference type="Gene3D" id="1.20.1070.10">
    <property type="entry name" value="Rhodopsin 7-helix transmembrane proteins"/>
    <property type="match status" value="1"/>
</dbReference>